<dbReference type="Gene3D" id="3.80.10.10">
    <property type="entry name" value="Ribonuclease Inhibitor"/>
    <property type="match status" value="1"/>
</dbReference>
<dbReference type="PROSITE" id="PS51450">
    <property type="entry name" value="LRR"/>
    <property type="match status" value="1"/>
</dbReference>
<dbReference type="InterPro" id="IPR032675">
    <property type="entry name" value="LRR_dom_sf"/>
</dbReference>
<dbReference type="SUPFAM" id="SSF52058">
    <property type="entry name" value="L domain-like"/>
    <property type="match status" value="1"/>
</dbReference>
<dbReference type="Proteomes" id="UP000504606">
    <property type="component" value="Unplaced"/>
</dbReference>
<keyword evidence="3" id="KW-1185">Reference proteome</keyword>
<sequence length="234" mass="27344">MIPTMMRFLAEQSESRKKMVPWEKNPHEVNHCEMNNRTGLPLYREILDNFTAEDYARDLFNNLTVLDLSHNFLTQITQAEMWTFARARELVLSHNYLRRLPCAPFFFMNRLEALRLSGNPWGEVRPDYFAGLEALRVVECRHCLIATFDHLATSQLEHIEELDVGDNFIETIGADQVLVLKRLQKLQLDGNRLKTVSHCVFVYNQNLKIIKLQGNDVDDTVFRDHGECAHRLQE</sequence>
<organism evidence="3 4">
    <name type="scientific">Frankliniella occidentalis</name>
    <name type="common">Western flower thrips</name>
    <name type="synonym">Euthrips occidentalis</name>
    <dbReference type="NCBI Taxonomy" id="133901"/>
    <lineage>
        <taxon>Eukaryota</taxon>
        <taxon>Metazoa</taxon>
        <taxon>Ecdysozoa</taxon>
        <taxon>Arthropoda</taxon>
        <taxon>Hexapoda</taxon>
        <taxon>Insecta</taxon>
        <taxon>Pterygota</taxon>
        <taxon>Neoptera</taxon>
        <taxon>Paraneoptera</taxon>
        <taxon>Thysanoptera</taxon>
        <taxon>Terebrantia</taxon>
        <taxon>Thripoidea</taxon>
        <taxon>Thripidae</taxon>
        <taxon>Frankliniella</taxon>
    </lineage>
</organism>
<protein>
    <submittedName>
        <fullName evidence="4">Chondroadherin-like protein</fullName>
    </submittedName>
</protein>
<dbReference type="Pfam" id="PF00560">
    <property type="entry name" value="LRR_1"/>
    <property type="match status" value="1"/>
</dbReference>
<dbReference type="Pfam" id="PF13855">
    <property type="entry name" value="LRR_8"/>
    <property type="match status" value="1"/>
</dbReference>
<evidence type="ECO:0000313" key="3">
    <source>
        <dbReference type="Proteomes" id="UP000504606"/>
    </source>
</evidence>
<accession>A0A6J1S767</accession>
<reference evidence="4" key="1">
    <citation type="submission" date="2025-08" db="UniProtKB">
        <authorList>
            <consortium name="RefSeq"/>
        </authorList>
    </citation>
    <scope>IDENTIFICATION</scope>
    <source>
        <tissue evidence="4">Whole organism</tissue>
    </source>
</reference>
<dbReference type="PANTHER" id="PTHR45842">
    <property type="entry name" value="SYNAPTIC ADHESION-LIKE MOLECULE SALM"/>
    <property type="match status" value="1"/>
</dbReference>
<gene>
    <name evidence="4" type="primary">LOC113205441</name>
</gene>
<evidence type="ECO:0000256" key="1">
    <source>
        <dbReference type="ARBA" id="ARBA00022729"/>
    </source>
</evidence>
<dbReference type="KEGG" id="foc:113205441"/>
<dbReference type="GeneID" id="113205441"/>
<evidence type="ECO:0000256" key="2">
    <source>
        <dbReference type="ARBA" id="ARBA00023180"/>
    </source>
</evidence>
<dbReference type="AlphaFoldDB" id="A0A6J1S767"/>
<evidence type="ECO:0000313" key="4">
    <source>
        <dbReference type="RefSeq" id="XP_026276857.2"/>
    </source>
</evidence>
<name>A0A6J1S767_FRAOC</name>
<dbReference type="PANTHER" id="PTHR45842:SF12">
    <property type="entry name" value="KEKKON 5, ISOFORM A"/>
    <property type="match status" value="1"/>
</dbReference>
<dbReference type="RefSeq" id="XP_026276857.2">
    <property type="nucleotide sequence ID" value="XM_026421072.2"/>
</dbReference>
<keyword evidence="2" id="KW-0325">Glycoprotein</keyword>
<dbReference type="InterPro" id="IPR050467">
    <property type="entry name" value="LRFN"/>
</dbReference>
<keyword evidence="1" id="KW-0732">Signal</keyword>
<dbReference type="OrthoDB" id="676979at2759"/>
<proteinExistence type="predicted"/>
<dbReference type="InterPro" id="IPR001611">
    <property type="entry name" value="Leu-rich_rpt"/>
</dbReference>